<reference evidence="2" key="1">
    <citation type="journal article" date="2018" name="BMC Genomics">
        <title>Genomic insights into host adaptation between the wheat stripe rust pathogen (Puccinia striiformis f. sp. tritici) and the barley stripe rust pathogen (Puccinia striiformis f. sp. hordei).</title>
        <authorList>
            <person name="Xia C."/>
            <person name="Wang M."/>
            <person name="Yin C."/>
            <person name="Cornejo O.E."/>
            <person name="Hulbert S.H."/>
            <person name="Chen X."/>
        </authorList>
    </citation>
    <scope>NUCLEOTIDE SEQUENCE [LARGE SCALE GENOMIC DNA]</scope>
    <source>
        <strain evidence="2">93-210</strain>
    </source>
</reference>
<reference evidence="1 2" key="3">
    <citation type="journal article" date="2022" name="Microbiol. Spectr.">
        <title>Folding features and dynamics of 3D genome architecture in plant fungal pathogens.</title>
        <authorList>
            <person name="Xia C."/>
        </authorList>
    </citation>
    <scope>NUCLEOTIDE SEQUENCE [LARGE SCALE GENOMIC DNA]</scope>
    <source>
        <strain evidence="1 2">93-210</strain>
    </source>
</reference>
<accession>A0ACC0E0W5</accession>
<name>A0ACC0E0W5_9BASI</name>
<organism evidence="1 2">
    <name type="scientific">Puccinia striiformis f. sp. tritici</name>
    <dbReference type="NCBI Taxonomy" id="168172"/>
    <lineage>
        <taxon>Eukaryota</taxon>
        <taxon>Fungi</taxon>
        <taxon>Dikarya</taxon>
        <taxon>Basidiomycota</taxon>
        <taxon>Pucciniomycotina</taxon>
        <taxon>Pucciniomycetes</taxon>
        <taxon>Pucciniales</taxon>
        <taxon>Pucciniaceae</taxon>
        <taxon>Puccinia</taxon>
    </lineage>
</organism>
<protein>
    <submittedName>
        <fullName evidence="1">Uncharacterized protein</fullName>
    </submittedName>
</protein>
<gene>
    <name evidence="1" type="ORF">MJO28_012100</name>
</gene>
<proteinExistence type="predicted"/>
<dbReference type="EMBL" id="CM045876">
    <property type="protein sequence ID" value="KAI7942073.1"/>
    <property type="molecule type" value="Genomic_DNA"/>
</dbReference>
<evidence type="ECO:0000313" key="1">
    <source>
        <dbReference type="EMBL" id="KAI7942073.1"/>
    </source>
</evidence>
<comment type="caution">
    <text evidence="1">The sequence shown here is derived from an EMBL/GenBank/DDBJ whole genome shotgun (WGS) entry which is preliminary data.</text>
</comment>
<evidence type="ECO:0000313" key="2">
    <source>
        <dbReference type="Proteomes" id="UP001060170"/>
    </source>
</evidence>
<dbReference type="Proteomes" id="UP001060170">
    <property type="component" value="Chromosome 12"/>
</dbReference>
<sequence>MLACLTWTARYRIAHVDAHVILKRNRFFSIIRLGCLWNKFHQSEHPIKGSLVNKIDTQRTHRYGQRIVAPLSIVSFKQPCPGMNLTS</sequence>
<keyword evidence="2" id="KW-1185">Reference proteome</keyword>
<reference evidence="2" key="2">
    <citation type="journal article" date="2018" name="Mol. Plant Microbe Interact.">
        <title>Genome sequence resources for the wheat stripe rust pathogen (Puccinia striiformis f. sp. tritici) and the barley stripe rust pathogen (Puccinia striiformis f. sp. hordei).</title>
        <authorList>
            <person name="Xia C."/>
            <person name="Wang M."/>
            <person name="Yin C."/>
            <person name="Cornejo O.E."/>
            <person name="Hulbert S.H."/>
            <person name="Chen X."/>
        </authorList>
    </citation>
    <scope>NUCLEOTIDE SEQUENCE [LARGE SCALE GENOMIC DNA]</scope>
    <source>
        <strain evidence="2">93-210</strain>
    </source>
</reference>